<evidence type="ECO:0000313" key="1">
    <source>
        <dbReference type="EMBL" id="ENV18927.1"/>
    </source>
</evidence>
<dbReference type="AlphaFoldDB" id="N8X3G9"/>
<accession>N8X3G9</accession>
<evidence type="ECO:0000313" key="2">
    <source>
        <dbReference type="Proteomes" id="UP000013148"/>
    </source>
</evidence>
<dbReference type="PATRIC" id="fig|1217656.3.peg.17"/>
<name>N8X3G9_ACIGI</name>
<proteinExistence type="predicted"/>
<protein>
    <submittedName>
        <fullName evidence="1">Uncharacterized protein</fullName>
    </submittedName>
</protein>
<sequence>MLKESKRKLWNQCWNNQINITFPKQLYDITVQLIGYEEIESLSFSYEILNKFGSYKLAYRLKAKIYQWINLELKNDQLGFIEKFASWKRSKNCFYDYIDKYRQRNLYVGLPSLSDTVHQYTIQNGWSHKHVRSLEIASKNDWKKLLFDEIPHDERFQYYNSNLIASKMIQQMMKPELNPKIRQVIIEIYEEKGQESEFYKNYMSYLISRLDD</sequence>
<keyword evidence="2" id="KW-1185">Reference proteome</keyword>
<dbReference type="RefSeq" id="WP_004816509.1">
    <property type="nucleotide sequence ID" value="NZ_KB849454.1"/>
</dbReference>
<gene>
    <name evidence="1" type="ORF">F964_00018</name>
</gene>
<dbReference type="EMBL" id="APPJ01000001">
    <property type="protein sequence ID" value="ENV18927.1"/>
    <property type="molecule type" value="Genomic_DNA"/>
</dbReference>
<organism evidence="1 2">
    <name type="scientific">Acinetobacter guillouiae NIPH 991</name>
    <dbReference type="NCBI Taxonomy" id="1217656"/>
    <lineage>
        <taxon>Bacteria</taxon>
        <taxon>Pseudomonadati</taxon>
        <taxon>Pseudomonadota</taxon>
        <taxon>Gammaproteobacteria</taxon>
        <taxon>Moraxellales</taxon>
        <taxon>Moraxellaceae</taxon>
        <taxon>Acinetobacter</taxon>
    </lineage>
</organism>
<comment type="caution">
    <text evidence="1">The sequence shown here is derived from an EMBL/GenBank/DDBJ whole genome shotgun (WGS) entry which is preliminary data.</text>
</comment>
<dbReference type="HOGENOM" id="CLU_1297577_0_0_6"/>
<dbReference type="Proteomes" id="UP000013148">
    <property type="component" value="Unassembled WGS sequence"/>
</dbReference>
<reference evidence="1 2" key="1">
    <citation type="submission" date="2013-02" db="EMBL/GenBank/DDBJ databases">
        <title>The Genome Sequence of Acinetobacter guillouiae NIPH 991.</title>
        <authorList>
            <consortium name="The Broad Institute Genome Sequencing Platform"/>
            <consortium name="The Broad Institute Genome Sequencing Center for Infectious Disease"/>
            <person name="Cerqueira G."/>
            <person name="Feldgarden M."/>
            <person name="Courvalin P."/>
            <person name="Perichon B."/>
            <person name="Grillot-Courvalin C."/>
            <person name="Clermont D."/>
            <person name="Rocha E."/>
            <person name="Yoon E.-J."/>
            <person name="Nemec A."/>
            <person name="Walker B."/>
            <person name="Young S.K."/>
            <person name="Zeng Q."/>
            <person name="Gargeya S."/>
            <person name="Fitzgerald M."/>
            <person name="Haas B."/>
            <person name="Abouelleil A."/>
            <person name="Alvarado L."/>
            <person name="Arachchi H.M."/>
            <person name="Berlin A.M."/>
            <person name="Chapman S.B."/>
            <person name="Dewar J."/>
            <person name="Goldberg J."/>
            <person name="Griggs A."/>
            <person name="Gujja S."/>
            <person name="Hansen M."/>
            <person name="Howarth C."/>
            <person name="Imamovic A."/>
            <person name="Larimer J."/>
            <person name="McCowan C."/>
            <person name="Murphy C."/>
            <person name="Neiman D."/>
            <person name="Pearson M."/>
            <person name="Priest M."/>
            <person name="Roberts A."/>
            <person name="Saif S."/>
            <person name="Shea T."/>
            <person name="Sisk P."/>
            <person name="Sykes S."/>
            <person name="Wortman J."/>
            <person name="Nusbaum C."/>
            <person name="Birren B."/>
        </authorList>
    </citation>
    <scope>NUCLEOTIDE SEQUENCE [LARGE SCALE GENOMIC DNA]</scope>
    <source>
        <strain evidence="1 2">NIPH 991</strain>
    </source>
</reference>